<evidence type="ECO:0000313" key="2">
    <source>
        <dbReference type="EMBL" id="KAF0894628.1"/>
    </source>
</evidence>
<organism evidence="2 3">
    <name type="scientific">Oryza meyeriana var. granulata</name>
    <dbReference type="NCBI Taxonomy" id="110450"/>
    <lineage>
        <taxon>Eukaryota</taxon>
        <taxon>Viridiplantae</taxon>
        <taxon>Streptophyta</taxon>
        <taxon>Embryophyta</taxon>
        <taxon>Tracheophyta</taxon>
        <taxon>Spermatophyta</taxon>
        <taxon>Magnoliopsida</taxon>
        <taxon>Liliopsida</taxon>
        <taxon>Poales</taxon>
        <taxon>Poaceae</taxon>
        <taxon>BOP clade</taxon>
        <taxon>Oryzoideae</taxon>
        <taxon>Oryzeae</taxon>
        <taxon>Oryzinae</taxon>
        <taxon>Oryza</taxon>
        <taxon>Oryza meyeriana</taxon>
    </lineage>
</organism>
<reference evidence="2 3" key="1">
    <citation type="submission" date="2019-11" db="EMBL/GenBank/DDBJ databases">
        <title>Whole genome sequence of Oryza granulata.</title>
        <authorList>
            <person name="Li W."/>
        </authorList>
    </citation>
    <scope>NUCLEOTIDE SEQUENCE [LARGE SCALE GENOMIC DNA]</scope>
    <source>
        <strain evidence="3">cv. Menghai</strain>
        <tissue evidence="2">Leaf</tissue>
    </source>
</reference>
<comment type="caution">
    <text evidence="2">The sequence shown here is derived from an EMBL/GenBank/DDBJ whole genome shotgun (WGS) entry which is preliminary data.</text>
</comment>
<keyword evidence="3" id="KW-1185">Reference proteome</keyword>
<evidence type="ECO:0000256" key="1">
    <source>
        <dbReference type="SAM" id="MobiDB-lite"/>
    </source>
</evidence>
<dbReference type="EMBL" id="SPHZ02000010">
    <property type="protein sequence ID" value="KAF0894628.1"/>
    <property type="molecule type" value="Genomic_DNA"/>
</dbReference>
<sequence>MKGGSTKSEGGNGAKKGVGHVKIGEIEVVVAQPKKKVVTAHSSEGNQGLEKMDCEPTMDKEKAAIAKKQEGD</sequence>
<feature type="compositionally biased region" description="Basic and acidic residues" evidence="1">
    <location>
        <begin position="50"/>
        <end position="72"/>
    </location>
</feature>
<accession>A0A6G1C2E9</accession>
<dbReference type="Proteomes" id="UP000479710">
    <property type="component" value="Unassembled WGS sequence"/>
</dbReference>
<gene>
    <name evidence="2" type="ORF">E2562_001924</name>
</gene>
<dbReference type="AlphaFoldDB" id="A0A6G1C2E9"/>
<proteinExistence type="predicted"/>
<name>A0A6G1C2E9_9ORYZ</name>
<protein>
    <submittedName>
        <fullName evidence="2">Uncharacterized protein</fullName>
    </submittedName>
</protein>
<evidence type="ECO:0000313" key="3">
    <source>
        <dbReference type="Proteomes" id="UP000479710"/>
    </source>
</evidence>
<feature type="region of interest" description="Disordered" evidence="1">
    <location>
        <begin position="36"/>
        <end position="72"/>
    </location>
</feature>